<sequence length="150" mass="16580">MKKYIQAFLASKTLREKRLLMLALVMVCGALFKWVFFDVGSMLGNRSQRALTAAQVDAQKVAYYLAGTGCADSLFNQAEKTLPVGLTLLSHQNTEQILSLSVAYNQQLQVMDWLVNLEHQGMHRIDSVKVSAGKADVVLSPGMRCSDNGR</sequence>
<keyword evidence="1" id="KW-1133">Transmembrane helix</keyword>
<dbReference type="Proteomes" id="UP000246744">
    <property type="component" value="Unassembled WGS sequence"/>
</dbReference>
<gene>
    <name evidence="2" type="ORF">DES37_11818</name>
</gene>
<accession>A0A317PR60</accession>
<proteinExistence type="predicted"/>
<name>A0A317PR60_9ENTR</name>
<keyword evidence="1" id="KW-0812">Transmembrane</keyword>
<feature type="transmembrane region" description="Helical" evidence="1">
    <location>
        <begin position="20"/>
        <end position="37"/>
    </location>
</feature>
<organism evidence="2 3">
    <name type="scientific">Mangrovibacter plantisponsor</name>
    <dbReference type="NCBI Taxonomy" id="451513"/>
    <lineage>
        <taxon>Bacteria</taxon>
        <taxon>Pseudomonadati</taxon>
        <taxon>Pseudomonadota</taxon>
        <taxon>Gammaproteobacteria</taxon>
        <taxon>Enterobacterales</taxon>
        <taxon>Enterobacteriaceae</taxon>
        <taxon>Mangrovibacter</taxon>
    </lineage>
</organism>
<dbReference type="AlphaFoldDB" id="A0A317PR60"/>
<evidence type="ECO:0000313" key="2">
    <source>
        <dbReference type="EMBL" id="PWW02664.1"/>
    </source>
</evidence>
<reference evidence="2 3" key="1">
    <citation type="submission" date="2018-05" db="EMBL/GenBank/DDBJ databases">
        <title>Genomic Encyclopedia of Type Strains, Phase IV (KMG-IV): sequencing the most valuable type-strain genomes for metagenomic binning, comparative biology and taxonomic classification.</title>
        <authorList>
            <person name="Goeker M."/>
        </authorList>
    </citation>
    <scope>NUCLEOTIDE SEQUENCE [LARGE SCALE GENOMIC DNA]</scope>
    <source>
        <strain evidence="2 3">DSM 19579</strain>
    </source>
</reference>
<comment type="caution">
    <text evidence="2">The sequence shown here is derived from an EMBL/GenBank/DDBJ whole genome shotgun (WGS) entry which is preliminary data.</text>
</comment>
<evidence type="ECO:0000256" key="1">
    <source>
        <dbReference type="SAM" id="Phobius"/>
    </source>
</evidence>
<protein>
    <submittedName>
        <fullName evidence="2">Uncharacterized protein</fullName>
    </submittedName>
</protein>
<evidence type="ECO:0000313" key="3">
    <source>
        <dbReference type="Proteomes" id="UP000246744"/>
    </source>
</evidence>
<keyword evidence="3" id="KW-1185">Reference proteome</keyword>
<keyword evidence="1" id="KW-0472">Membrane</keyword>
<dbReference type="EMBL" id="QGTS01000018">
    <property type="protein sequence ID" value="PWW02664.1"/>
    <property type="molecule type" value="Genomic_DNA"/>
</dbReference>
<dbReference type="RefSeq" id="WP_110027890.1">
    <property type="nucleotide sequence ID" value="NZ_QGTS01000018.1"/>
</dbReference>